<evidence type="ECO:0000256" key="1">
    <source>
        <dbReference type="ARBA" id="ARBA00022475"/>
    </source>
</evidence>
<dbReference type="KEGG" id="vti:CEQ48_17845"/>
<keyword evidence="11" id="KW-1185">Reference proteome</keyword>
<dbReference type="Pfam" id="PF00535">
    <property type="entry name" value="Glycos_transf_2"/>
    <property type="match status" value="1"/>
</dbReference>
<organism evidence="10 11">
    <name type="scientific">Vibrio tarriae</name>
    <dbReference type="NCBI Taxonomy" id="2014742"/>
    <lineage>
        <taxon>Bacteria</taxon>
        <taxon>Pseudomonadati</taxon>
        <taxon>Pseudomonadota</taxon>
        <taxon>Gammaproteobacteria</taxon>
        <taxon>Vibrionales</taxon>
        <taxon>Vibrionaceae</taxon>
        <taxon>Vibrio</taxon>
    </lineage>
</organism>
<dbReference type="SUPFAM" id="SSF53448">
    <property type="entry name" value="Nucleotide-diphospho-sugar transferases"/>
    <property type="match status" value="1"/>
</dbReference>
<feature type="transmembrane region" description="Helical" evidence="8">
    <location>
        <begin position="236"/>
        <end position="258"/>
    </location>
</feature>
<keyword evidence="1" id="KW-1003">Cell membrane</keyword>
<evidence type="ECO:0000256" key="5">
    <source>
        <dbReference type="ARBA" id="ARBA00022985"/>
    </source>
</evidence>
<keyword evidence="7 8" id="KW-0472">Membrane</keyword>
<reference evidence="10 11" key="2">
    <citation type="submission" date="2017-06" db="EMBL/GenBank/DDBJ databases">
        <title>Complete genome sequence of Vibrio sp. 2521-89, a close relative of Vibrio cholerae isolated from lake water in New Mexico, USA.</title>
        <authorList>
            <person name="Liang K."/>
            <person name="Orata F.D."/>
            <person name="Winkjer N.S."/>
            <person name="Tarr C.L."/>
            <person name="Boucher Y."/>
        </authorList>
    </citation>
    <scope>NUCLEOTIDE SEQUENCE [LARGE SCALE GENOMIC DNA]</scope>
    <source>
        <strain evidence="10 11">2521-89</strain>
    </source>
</reference>
<evidence type="ECO:0000256" key="2">
    <source>
        <dbReference type="ARBA" id="ARBA00022676"/>
    </source>
</evidence>
<evidence type="ECO:0000259" key="9">
    <source>
        <dbReference type="Pfam" id="PF00535"/>
    </source>
</evidence>
<dbReference type="PANTHER" id="PTHR48090:SF3">
    <property type="entry name" value="UNDECAPRENYL-PHOSPHATE 4-DEOXY-4-FORMAMIDO-L-ARABINOSE TRANSFERASE"/>
    <property type="match status" value="1"/>
</dbReference>
<dbReference type="GO" id="GO:0016757">
    <property type="term" value="F:glycosyltransferase activity"/>
    <property type="evidence" value="ECO:0007669"/>
    <property type="project" value="UniProtKB-KW"/>
</dbReference>
<feature type="transmembrane region" description="Helical" evidence="8">
    <location>
        <begin position="278"/>
        <end position="303"/>
    </location>
</feature>
<evidence type="ECO:0000256" key="8">
    <source>
        <dbReference type="SAM" id="Phobius"/>
    </source>
</evidence>
<evidence type="ECO:0000256" key="6">
    <source>
        <dbReference type="ARBA" id="ARBA00022989"/>
    </source>
</evidence>
<dbReference type="PANTHER" id="PTHR48090">
    <property type="entry name" value="UNDECAPRENYL-PHOSPHATE 4-DEOXY-4-FORMAMIDO-L-ARABINOSE TRANSFERASE-RELATED"/>
    <property type="match status" value="1"/>
</dbReference>
<sequence>MSISVSIVVPVYAGEKYLDSLVYEIEQIRKKWISEEFPCYISELIFVDDDSKDGSCEVLKKYEQVEWIHIITLARNYGQHPATAAGISYSSGDWIVTLDEDLQHHPKHILNMLKLAVAESADVVYTNSTEAIHKSPYRDLSSKYYKKLMMYLTKNRYIGNFNSFRLIRGSVGRSAAAVCSHDGYLDIVISWFTNKVSVYKTTMLDKRYVETGTSGYNLSRLVSHARRLVMTSDAKLLRFAAIFGLVMLVVSVLMAFYILLNKAFDPESIGVTGWTSQIVTTLFIGSGLAITLSVIAEYLAVIVQHIHGKPTYSVVDRSKDEIIREFFKEL</sequence>
<evidence type="ECO:0000313" key="10">
    <source>
        <dbReference type="EMBL" id="ASK56514.1"/>
    </source>
</evidence>
<dbReference type="InterPro" id="IPR050256">
    <property type="entry name" value="Glycosyltransferase_2"/>
</dbReference>
<evidence type="ECO:0000256" key="3">
    <source>
        <dbReference type="ARBA" id="ARBA00022679"/>
    </source>
</evidence>
<keyword evidence="5" id="KW-0448">Lipopolysaccharide biosynthesis</keyword>
<protein>
    <recommendedName>
        <fullName evidence="9">Glycosyltransferase 2-like domain-containing protein</fullName>
    </recommendedName>
</protein>
<evidence type="ECO:0000256" key="4">
    <source>
        <dbReference type="ARBA" id="ARBA00022692"/>
    </source>
</evidence>
<dbReference type="RefSeq" id="WP_089072132.1">
    <property type="nucleotide sequence ID" value="NZ_CAWNXE010000074.1"/>
</dbReference>
<dbReference type="EMBL" id="CP022353">
    <property type="protein sequence ID" value="ASK56514.1"/>
    <property type="molecule type" value="Genomic_DNA"/>
</dbReference>
<dbReference type="AlphaFoldDB" id="A0AAU8WLB2"/>
<keyword evidence="6 8" id="KW-1133">Transmembrane helix</keyword>
<dbReference type="InterPro" id="IPR029044">
    <property type="entry name" value="Nucleotide-diphossugar_trans"/>
</dbReference>
<dbReference type="GO" id="GO:0009103">
    <property type="term" value="P:lipopolysaccharide biosynthetic process"/>
    <property type="evidence" value="ECO:0007669"/>
    <property type="project" value="UniProtKB-KW"/>
</dbReference>
<evidence type="ECO:0000313" key="11">
    <source>
        <dbReference type="Proteomes" id="UP000198371"/>
    </source>
</evidence>
<keyword evidence="3" id="KW-0808">Transferase</keyword>
<accession>A0AAU8WLB2</accession>
<feature type="domain" description="Glycosyltransferase 2-like" evidence="9">
    <location>
        <begin position="6"/>
        <end position="167"/>
    </location>
</feature>
<evidence type="ECO:0000256" key="7">
    <source>
        <dbReference type="ARBA" id="ARBA00023136"/>
    </source>
</evidence>
<dbReference type="InterPro" id="IPR001173">
    <property type="entry name" value="Glyco_trans_2-like"/>
</dbReference>
<dbReference type="Gene3D" id="3.90.550.10">
    <property type="entry name" value="Spore Coat Polysaccharide Biosynthesis Protein SpsA, Chain A"/>
    <property type="match status" value="1"/>
</dbReference>
<name>A0AAU8WLB2_9VIBR</name>
<dbReference type="GO" id="GO:0005886">
    <property type="term" value="C:plasma membrane"/>
    <property type="evidence" value="ECO:0007669"/>
    <property type="project" value="TreeGrafter"/>
</dbReference>
<keyword evidence="2" id="KW-0328">Glycosyltransferase</keyword>
<keyword evidence="4 8" id="KW-0812">Transmembrane</keyword>
<proteinExistence type="predicted"/>
<reference evidence="11" key="1">
    <citation type="journal article" date="2017" name="Genome Announc.">
        <title>Complete Genome Sequence of Vibrio sp. Strain 2521-89, a Close Relative of Vibrio cholerae Isolated from Lake Water in New Mexico, USA.</title>
        <authorList>
            <person name="Liang K."/>
            <person name="Orata F.D."/>
            <person name="Winkjer N.S."/>
            <person name="Rowe L.A."/>
            <person name="Tarr C.L."/>
            <person name="Boucher Y."/>
        </authorList>
    </citation>
    <scope>NUCLEOTIDE SEQUENCE [LARGE SCALE GENOMIC DNA]</scope>
    <source>
        <strain evidence="11">2521-89</strain>
    </source>
</reference>
<gene>
    <name evidence="10" type="ORF">CEQ48_17845</name>
</gene>
<dbReference type="Proteomes" id="UP000198371">
    <property type="component" value="Chromosome 1"/>
</dbReference>